<feature type="domain" description="Dimethylamine monooxygenase subunit DmmA-like C-terminal" evidence="7">
    <location>
        <begin position="144"/>
        <end position="187"/>
    </location>
</feature>
<evidence type="ECO:0000256" key="2">
    <source>
        <dbReference type="ARBA" id="ARBA00022714"/>
    </source>
</evidence>
<dbReference type="GO" id="GO:0016491">
    <property type="term" value="F:oxidoreductase activity"/>
    <property type="evidence" value="ECO:0007669"/>
    <property type="project" value="UniProtKB-KW"/>
</dbReference>
<dbReference type="AlphaFoldDB" id="A0A017HLA3"/>
<reference evidence="9 10" key="1">
    <citation type="submission" date="2013-02" db="EMBL/GenBank/DDBJ databases">
        <authorList>
            <person name="Fiebig A."/>
            <person name="Goeker M."/>
            <person name="Klenk H.-P.P."/>
        </authorList>
    </citation>
    <scope>NUCLEOTIDE SEQUENCE [LARGE SCALE GENOMIC DNA]</scope>
    <source>
        <strain evidence="9 10">DSM 19309</strain>
    </source>
</reference>
<evidence type="ECO:0000256" key="4">
    <source>
        <dbReference type="ARBA" id="ARBA00023002"/>
    </source>
</evidence>
<keyword evidence="10" id="KW-1185">Reference proteome</keyword>
<dbReference type="Proteomes" id="UP000019666">
    <property type="component" value="Unassembled WGS sequence"/>
</dbReference>
<dbReference type="OrthoDB" id="6955242at2"/>
<keyword evidence="3" id="KW-0479">Metal-binding</keyword>
<accession>A0A017HLA3</accession>
<proteinExistence type="predicted"/>
<keyword evidence="6" id="KW-0411">Iron-sulfur</keyword>
<dbReference type="GO" id="GO:0051537">
    <property type="term" value="F:2 iron, 2 sulfur cluster binding"/>
    <property type="evidence" value="ECO:0007669"/>
    <property type="project" value="UniProtKB-KW"/>
</dbReference>
<sequence>MTKTIFEPSILSRPVYGELEPRRGQGHLMVADGEGAEAILDCLARAPEAAAMLARTHIIYCPGPNGTDLSDRLAALGAAQFHRAPSFAAALPRLRRVLGDARMGTQVYLAGTEGLIGQALREVTDAGLPHTAVQTEHRGSTVRRVQCVHCKGITEDVRTDPFQCSHCGLWLFVRDHYSRRIAAFQGVNIDAEDPGQVPTPVVRFQ</sequence>
<dbReference type="Pfam" id="PF22290">
    <property type="entry name" value="DmmA-like_N"/>
    <property type="match status" value="1"/>
</dbReference>
<evidence type="ECO:0000256" key="3">
    <source>
        <dbReference type="ARBA" id="ARBA00022723"/>
    </source>
</evidence>
<dbReference type="RefSeq" id="WP_037279760.1">
    <property type="nucleotide sequence ID" value="NZ_KK088564.1"/>
</dbReference>
<feature type="domain" description="Dimethylamine monooxygenase subunit DmmA-like N-terminal" evidence="8">
    <location>
        <begin position="9"/>
        <end position="133"/>
    </location>
</feature>
<gene>
    <name evidence="9" type="ORF">Rumeso_03413</name>
</gene>
<dbReference type="HOGENOM" id="CLU_117628_0_0_5"/>
<keyword evidence="4" id="KW-0560">Oxidoreductase</keyword>
<protein>
    <submittedName>
        <fullName evidence="9">Uncharacterized protein</fullName>
    </submittedName>
</protein>
<evidence type="ECO:0000313" key="10">
    <source>
        <dbReference type="Proteomes" id="UP000019666"/>
    </source>
</evidence>
<dbReference type="PATRIC" id="fig|442562.3.peg.3359"/>
<comment type="caution">
    <text evidence="9">The sequence shown here is derived from an EMBL/GenBank/DDBJ whole genome shotgun (WGS) entry which is preliminary data.</text>
</comment>
<dbReference type="InterPro" id="IPR048037">
    <property type="entry name" value="DmmA-like_C"/>
</dbReference>
<evidence type="ECO:0000313" key="9">
    <source>
        <dbReference type="EMBL" id="EYD75085.1"/>
    </source>
</evidence>
<dbReference type="EMBL" id="AOSK01000094">
    <property type="protein sequence ID" value="EYD75085.1"/>
    <property type="molecule type" value="Genomic_DNA"/>
</dbReference>
<evidence type="ECO:0000256" key="1">
    <source>
        <dbReference type="ARBA" id="ARBA00022630"/>
    </source>
</evidence>
<dbReference type="GO" id="GO:0046872">
    <property type="term" value="F:metal ion binding"/>
    <property type="evidence" value="ECO:0007669"/>
    <property type="project" value="UniProtKB-KW"/>
</dbReference>
<name>A0A017HLA3_9RHOB</name>
<evidence type="ECO:0000256" key="6">
    <source>
        <dbReference type="ARBA" id="ARBA00023014"/>
    </source>
</evidence>
<evidence type="ECO:0000259" key="8">
    <source>
        <dbReference type="Pfam" id="PF22290"/>
    </source>
</evidence>
<keyword evidence="2" id="KW-0001">2Fe-2S</keyword>
<dbReference type="Pfam" id="PF22289">
    <property type="entry name" value="DmmA-like_C"/>
    <property type="match status" value="1"/>
</dbReference>
<evidence type="ECO:0000256" key="5">
    <source>
        <dbReference type="ARBA" id="ARBA00023004"/>
    </source>
</evidence>
<organism evidence="9 10">
    <name type="scientific">Rubellimicrobium mesophilum DSM 19309</name>
    <dbReference type="NCBI Taxonomy" id="442562"/>
    <lineage>
        <taxon>Bacteria</taxon>
        <taxon>Pseudomonadati</taxon>
        <taxon>Pseudomonadota</taxon>
        <taxon>Alphaproteobacteria</taxon>
        <taxon>Rhodobacterales</taxon>
        <taxon>Roseobacteraceae</taxon>
        <taxon>Rubellimicrobium</taxon>
    </lineage>
</organism>
<dbReference type="NCBIfam" id="NF041259">
    <property type="entry name" value="mono_DmmA_fam"/>
    <property type="match status" value="1"/>
</dbReference>
<evidence type="ECO:0000259" key="7">
    <source>
        <dbReference type="Pfam" id="PF22289"/>
    </source>
</evidence>
<dbReference type="STRING" id="442562.Rumeso_03413"/>
<keyword evidence="1" id="KW-0285">Flavoprotein</keyword>
<dbReference type="InterPro" id="IPR054582">
    <property type="entry name" value="DmmA-like_N"/>
</dbReference>
<keyword evidence="5" id="KW-0408">Iron</keyword>